<feature type="region of interest" description="Disordered" evidence="8">
    <location>
        <begin position="528"/>
        <end position="550"/>
    </location>
</feature>
<feature type="domain" description="LEM" evidence="9">
    <location>
        <begin position="5"/>
        <end position="49"/>
    </location>
</feature>
<dbReference type="FunFam" id="1.25.40.20:FF:000072">
    <property type="entry name" value="Ankyrin repeat and LEM domain containing 2"/>
    <property type="match status" value="1"/>
</dbReference>
<dbReference type="AlphaFoldDB" id="A0A2T7PM36"/>
<dbReference type="STRING" id="400727.A0A2T7PM36"/>
<feature type="compositionally biased region" description="Polar residues" evidence="8">
    <location>
        <begin position="633"/>
        <end position="645"/>
    </location>
</feature>
<evidence type="ECO:0000256" key="6">
    <source>
        <dbReference type="ARBA" id="ARBA00023306"/>
    </source>
</evidence>
<dbReference type="OrthoDB" id="7446186at2759"/>
<feature type="region of interest" description="Disordered" evidence="8">
    <location>
        <begin position="670"/>
        <end position="728"/>
    </location>
</feature>
<comment type="caution">
    <text evidence="10">The sequence shown here is derived from an EMBL/GenBank/DDBJ whole genome shotgun (WGS) entry which is preliminary data.</text>
</comment>
<dbReference type="Gene3D" id="1.10.720.40">
    <property type="match status" value="1"/>
</dbReference>
<reference evidence="10 11" key="1">
    <citation type="submission" date="2018-04" db="EMBL/GenBank/DDBJ databases">
        <title>The genome of golden apple snail Pomacea canaliculata provides insight into stress tolerance and invasive adaptation.</title>
        <authorList>
            <person name="Liu C."/>
            <person name="Liu B."/>
            <person name="Ren Y."/>
            <person name="Zhang Y."/>
            <person name="Wang H."/>
            <person name="Li S."/>
            <person name="Jiang F."/>
            <person name="Yin L."/>
            <person name="Zhang G."/>
            <person name="Qian W."/>
            <person name="Fan W."/>
        </authorList>
    </citation>
    <scope>NUCLEOTIDE SEQUENCE [LARGE SCALE GENOMIC DNA]</scope>
    <source>
        <strain evidence="10">SZHN2017</strain>
        <tissue evidence="10">Muscle</tissue>
    </source>
</reference>
<dbReference type="PANTHER" id="PTHR12349:SF4">
    <property type="entry name" value="ANKYRIN REPEAT AND LEM DOMAIN-CONTAINING PROTEIN 2"/>
    <property type="match status" value="1"/>
</dbReference>
<dbReference type="InterPro" id="IPR036770">
    <property type="entry name" value="Ankyrin_rpt-contain_sf"/>
</dbReference>
<evidence type="ECO:0000313" key="10">
    <source>
        <dbReference type="EMBL" id="PVD34486.1"/>
    </source>
</evidence>
<dbReference type="PROSITE" id="PS50954">
    <property type="entry name" value="LEM"/>
    <property type="match status" value="1"/>
</dbReference>
<comment type="subcellular location">
    <subcellularLocation>
        <location evidence="1">Endoplasmic reticulum</location>
    </subcellularLocation>
</comment>
<comment type="similarity">
    <text evidence="2">Belongs to the ANKLE2 family.</text>
</comment>
<dbReference type="GO" id="GO:0005783">
    <property type="term" value="C:endoplasmic reticulum"/>
    <property type="evidence" value="ECO:0007669"/>
    <property type="project" value="UniProtKB-SubCell"/>
</dbReference>
<dbReference type="Proteomes" id="UP000245119">
    <property type="component" value="Linkage Group LG3"/>
</dbReference>
<evidence type="ECO:0000256" key="2">
    <source>
        <dbReference type="ARBA" id="ARBA00007597"/>
    </source>
</evidence>
<dbReference type="InterPro" id="IPR003887">
    <property type="entry name" value="LEM_dom"/>
</dbReference>
<evidence type="ECO:0000256" key="4">
    <source>
        <dbReference type="ARBA" id="ARBA00022824"/>
    </source>
</evidence>
<keyword evidence="6" id="KW-0131">Cell cycle</keyword>
<dbReference type="Pfam" id="PF24567">
    <property type="entry name" value="ANKLE2_3rd"/>
    <property type="match status" value="1"/>
</dbReference>
<dbReference type="InterPro" id="IPR011015">
    <property type="entry name" value="LEM/LEM-like_dom_sf"/>
</dbReference>
<dbReference type="GO" id="GO:0051301">
    <property type="term" value="P:cell division"/>
    <property type="evidence" value="ECO:0007669"/>
    <property type="project" value="UniProtKB-KW"/>
</dbReference>
<dbReference type="GO" id="GO:0007399">
    <property type="term" value="P:nervous system development"/>
    <property type="evidence" value="ECO:0007669"/>
    <property type="project" value="UniProtKB-ARBA"/>
</dbReference>
<dbReference type="SUPFAM" id="SSF63451">
    <property type="entry name" value="LEM domain"/>
    <property type="match status" value="1"/>
</dbReference>
<feature type="repeat" description="ANK" evidence="7">
    <location>
        <begin position="305"/>
        <end position="330"/>
    </location>
</feature>
<feature type="region of interest" description="Disordered" evidence="8">
    <location>
        <begin position="624"/>
        <end position="645"/>
    </location>
</feature>
<dbReference type="SUPFAM" id="SSF48403">
    <property type="entry name" value="Ankyrin repeat"/>
    <property type="match status" value="1"/>
</dbReference>
<gene>
    <name evidence="10" type="ORF">C0Q70_05761</name>
</gene>
<dbReference type="Gene3D" id="1.25.40.20">
    <property type="entry name" value="Ankyrin repeat-containing domain"/>
    <property type="match status" value="1"/>
</dbReference>
<keyword evidence="3" id="KW-0132">Cell division</keyword>
<name>A0A2T7PM36_POMCA</name>
<organism evidence="10 11">
    <name type="scientific">Pomacea canaliculata</name>
    <name type="common">Golden apple snail</name>
    <dbReference type="NCBI Taxonomy" id="400727"/>
    <lineage>
        <taxon>Eukaryota</taxon>
        <taxon>Metazoa</taxon>
        <taxon>Spiralia</taxon>
        <taxon>Lophotrochozoa</taxon>
        <taxon>Mollusca</taxon>
        <taxon>Gastropoda</taxon>
        <taxon>Caenogastropoda</taxon>
        <taxon>Architaenioglossa</taxon>
        <taxon>Ampullarioidea</taxon>
        <taxon>Ampullariidae</taxon>
        <taxon>Pomacea</taxon>
    </lineage>
</organism>
<keyword evidence="11" id="KW-1185">Reference proteome</keyword>
<evidence type="ECO:0000313" key="11">
    <source>
        <dbReference type="Proteomes" id="UP000245119"/>
    </source>
</evidence>
<evidence type="ECO:0000256" key="8">
    <source>
        <dbReference type="SAM" id="MobiDB-lite"/>
    </source>
</evidence>
<dbReference type="GO" id="GO:0051721">
    <property type="term" value="F:protein phosphatase 2A binding"/>
    <property type="evidence" value="ECO:0007669"/>
    <property type="project" value="TreeGrafter"/>
</dbReference>
<dbReference type="SMART" id="SM00248">
    <property type="entry name" value="ANK"/>
    <property type="match status" value="2"/>
</dbReference>
<accession>A0A2T7PM36</accession>
<dbReference type="Pfam" id="PF00023">
    <property type="entry name" value="Ank"/>
    <property type="match status" value="1"/>
</dbReference>
<keyword evidence="5 7" id="KW-0040">ANK repeat</keyword>
<dbReference type="InterPro" id="IPR056237">
    <property type="entry name" value="ANKLE2_3rd"/>
</dbReference>
<dbReference type="PANTHER" id="PTHR12349">
    <property type="entry name" value="ANKYRIN REPEAT AND LEM DOMAIN-CONTAINING PROTEIN 2"/>
    <property type="match status" value="1"/>
</dbReference>
<dbReference type="EMBL" id="PZQS01000003">
    <property type="protein sequence ID" value="PVD34486.1"/>
    <property type="molecule type" value="Genomic_DNA"/>
</dbReference>
<feature type="compositionally biased region" description="Low complexity" evidence="8">
    <location>
        <begin position="674"/>
        <end position="691"/>
    </location>
</feature>
<evidence type="ECO:0000256" key="1">
    <source>
        <dbReference type="ARBA" id="ARBA00004240"/>
    </source>
</evidence>
<protein>
    <recommendedName>
        <fullName evidence="9">LEM domain-containing protein</fullName>
    </recommendedName>
</protein>
<proteinExistence type="inferred from homology"/>
<dbReference type="PROSITE" id="PS50297">
    <property type="entry name" value="ANK_REP_REGION"/>
    <property type="match status" value="1"/>
</dbReference>
<feature type="region of interest" description="Disordered" evidence="8">
    <location>
        <begin position="943"/>
        <end position="976"/>
    </location>
</feature>
<feature type="compositionally biased region" description="Basic and acidic residues" evidence="8">
    <location>
        <begin position="695"/>
        <end position="728"/>
    </location>
</feature>
<keyword evidence="4" id="KW-0256">Endoplasmic reticulum</keyword>
<evidence type="ECO:0000259" key="9">
    <source>
        <dbReference type="PROSITE" id="PS50954"/>
    </source>
</evidence>
<sequence>MEHIVERLRSLDDLELRTELSKHGEKTGPITPTTRRVIEKRLAKRIFAMEHPGYDVDEDCATAKRESPTNTSDIKLDAFELQSTESCQGGSPGDQRQISAGNQTQPACFYVVSSVPSNEKETGEGVKDQMFKEKTEALAFMKKNIGSRLNIFHTESAAIQFCSRTLQEDWDSTKFKSDEVKTSSQTLDVEKSLFKGPKIQELVQFRKLIEKGDIENTRATVWSNPRYLISGADTPVILHEGMRYNALHIAAKANQAEVANIVLDTIHNEEFTKLLYSNSHDTDESRQRRISFLVDLYLNSPDKGAGESPLHIACKMGHSAVVRALVMYSATDCQMLNKFGEKPGDIICSRSTTAASSLVKEEIRELLQGLCLVPLLRSQDNVTTPVVGQPCSPKDRVPLGLHACHPISTAPTATEPHLSVYAYAGPMSPSKAQDFHKHWTNSRCLRRSLCQAEISARRTDAEKGYERIGRKLARDLQVPWTEYWPFLGIFANLSSQDGLQKLELYLKKRKAFAMLLAAMSNAYNADSDFKASETDSSNDSSEHFYSCDEEVENENVKHSLLDQSKETYTKRSCVHQKLAQKELEEDVYYEVFEDSLGPNDFVDKNQGNKYGFGQRLQIKRSCQWSDNQKENKNSTNEKCMRNSPQELERCVQNGSQAWFYRDALSSTDEEQVLSEASQASDEGSSESSCLSLVGNEKKSSQDDESKKSSGDRMYTLERESNGHVDKSFNTKMTELAQGLELKLVFSPDGKTVNLNRGILSVDVCVCLPQKVLSKVHHGSFKGKAPLDILIKSSQNENGFLADVVIYPDPPSQEDSDDSFAYMNTSIEDFQMTLENIYLDVKVIVKSAAAFKYLCYLTCPTYITVEVLTEDGTRAGEHPLHTTARIARKKKDKRFQRKACYIYGFQPSKADLDVLRAIDCKIDEKRFPSVHLWSHMVTSSQQTVSQSWPSPAQLKHKQHLSHLQQSKGRSPLPLSPQIERGLITSTPLSAIRINRDLSPEQLDRKSLSRNLFAELAT</sequence>
<evidence type="ECO:0000256" key="5">
    <source>
        <dbReference type="ARBA" id="ARBA00023043"/>
    </source>
</evidence>
<evidence type="ECO:0000256" key="3">
    <source>
        <dbReference type="ARBA" id="ARBA00022618"/>
    </source>
</evidence>
<dbReference type="InterPro" id="IPR002110">
    <property type="entry name" value="Ankyrin_rpt"/>
</dbReference>
<dbReference type="Pfam" id="PF03020">
    <property type="entry name" value="LEM"/>
    <property type="match status" value="1"/>
</dbReference>
<dbReference type="SMART" id="SM00540">
    <property type="entry name" value="LEM"/>
    <property type="match status" value="1"/>
</dbReference>
<dbReference type="GO" id="GO:0031468">
    <property type="term" value="P:nuclear membrane reassembly"/>
    <property type="evidence" value="ECO:0007669"/>
    <property type="project" value="UniProtKB-ARBA"/>
</dbReference>
<dbReference type="PROSITE" id="PS50088">
    <property type="entry name" value="ANK_REPEAT"/>
    <property type="match status" value="1"/>
</dbReference>
<dbReference type="CDD" id="cd12934">
    <property type="entry name" value="LEM"/>
    <property type="match status" value="1"/>
</dbReference>
<evidence type="ECO:0000256" key="7">
    <source>
        <dbReference type="PROSITE-ProRule" id="PRU00023"/>
    </source>
</evidence>